<evidence type="ECO:0000256" key="1">
    <source>
        <dbReference type="SAM" id="Phobius"/>
    </source>
</evidence>
<keyword evidence="1" id="KW-1133">Transmembrane helix</keyword>
<dbReference type="EMBL" id="AGCM01000104">
    <property type="protein sequence ID" value="EHM53336.1"/>
    <property type="molecule type" value="Genomic_DNA"/>
</dbReference>
<proteinExistence type="predicted"/>
<protein>
    <recommendedName>
        <fullName evidence="4">Type IV secretory pathway, VirB3-like protein</fullName>
    </recommendedName>
</protein>
<feature type="transmembrane region" description="Helical" evidence="1">
    <location>
        <begin position="41"/>
        <end position="73"/>
    </location>
</feature>
<reference evidence="2 3" key="1">
    <citation type="submission" date="2011-08" db="EMBL/GenBank/DDBJ databases">
        <authorList>
            <person name="Weinstock G."/>
            <person name="Sodergren E."/>
            <person name="Clifton S."/>
            <person name="Fulton L."/>
            <person name="Fulton B."/>
            <person name="Courtney L."/>
            <person name="Fronick C."/>
            <person name="Harrison M."/>
            <person name="Strong C."/>
            <person name="Farmer C."/>
            <person name="Delahaunty K."/>
            <person name="Markovic C."/>
            <person name="Hall O."/>
            <person name="Minx P."/>
            <person name="Tomlinson C."/>
            <person name="Mitreva M."/>
            <person name="Hou S."/>
            <person name="Chen J."/>
            <person name="Wollam A."/>
            <person name="Pepin K.H."/>
            <person name="Johnson M."/>
            <person name="Bhonagiri V."/>
            <person name="Zhang X."/>
            <person name="Suruliraj S."/>
            <person name="Warren W."/>
            <person name="Chinwalla A."/>
            <person name="Mardis E.R."/>
            <person name="Wilson R.K."/>
        </authorList>
    </citation>
    <scope>NUCLEOTIDE SEQUENCE [LARGE SCALE GENOMIC DNA]</scope>
    <source>
        <strain evidence="2 3">F0432</strain>
    </source>
</reference>
<gene>
    <name evidence="2" type="ORF">HMPREF9080_01800</name>
</gene>
<dbReference type="HOGENOM" id="CLU_2092383_0_0_6"/>
<dbReference type="Pfam" id="PF11990">
    <property type="entry name" value="DUF3487"/>
    <property type="match status" value="1"/>
</dbReference>
<organism evidence="2 3">
    <name type="scientific">Cardiobacterium valvarum F0432</name>
    <dbReference type="NCBI Taxonomy" id="797473"/>
    <lineage>
        <taxon>Bacteria</taxon>
        <taxon>Pseudomonadati</taxon>
        <taxon>Pseudomonadota</taxon>
        <taxon>Gammaproteobacteria</taxon>
        <taxon>Cardiobacteriales</taxon>
        <taxon>Cardiobacteriaceae</taxon>
        <taxon>Cardiobacterium</taxon>
    </lineage>
</organism>
<comment type="caution">
    <text evidence="2">The sequence shown here is derived from an EMBL/GenBank/DDBJ whole genome shotgun (WGS) entry which is preliminary data.</text>
</comment>
<dbReference type="RefSeq" id="WP_006985800.1">
    <property type="nucleotide sequence ID" value="NZ_JH417935.1"/>
</dbReference>
<evidence type="ECO:0000313" key="3">
    <source>
        <dbReference type="Proteomes" id="UP000004750"/>
    </source>
</evidence>
<keyword evidence="1" id="KW-0472">Membrane</keyword>
<evidence type="ECO:0008006" key="4">
    <source>
        <dbReference type="Google" id="ProtNLM"/>
    </source>
</evidence>
<sequence>MADDRGRDRPDITLTQLEEEPLNGFFGCTQSELVATLRRAIFVWAVAAALLALLIFWAWAMIAAMPIAGVFFMRRIYRVSALREGKPLYFYRHVEIFRSGRFIQPAPRYQIERNSR</sequence>
<accession>G9ZG96</accession>
<evidence type="ECO:0000313" key="2">
    <source>
        <dbReference type="EMBL" id="EHM53336.1"/>
    </source>
</evidence>
<dbReference type="Proteomes" id="UP000004750">
    <property type="component" value="Unassembled WGS sequence"/>
</dbReference>
<dbReference type="InterPro" id="IPR021877">
    <property type="entry name" value="DUF3487"/>
</dbReference>
<name>G9ZG96_9GAMM</name>
<dbReference type="STRING" id="797473.HMPREF9080_01800"/>
<dbReference type="AlphaFoldDB" id="G9ZG96"/>
<keyword evidence="1" id="KW-0812">Transmembrane</keyword>